<dbReference type="RefSeq" id="WP_212966318.1">
    <property type="nucleotide sequence ID" value="NZ_BORB01000016.1"/>
</dbReference>
<keyword evidence="2" id="KW-1003">Cell membrane</keyword>
<comment type="similarity">
    <text evidence="6">Belongs to the exbB/tolQ family.</text>
</comment>
<evidence type="ECO:0000313" key="9">
    <source>
        <dbReference type="EMBL" id="GIN57887.1"/>
    </source>
</evidence>
<evidence type="ECO:0000256" key="2">
    <source>
        <dbReference type="ARBA" id="ARBA00022475"/>
    </source>
</evidence>
<dbReference type="Pfam" id="PF01618">
    <property type="entry name" value="MotA_ExbB"/>
    <property type="match status" value="1"/>
</dbReference>
<organism evidence="9 10">
    <name type="scientific">Lederbergia ruris</name>
    <dbReference type="NCBI Taxonomy" id="217495"/>
    <lineage>
        <taxon>Bacteria</taxon>
        <taxon>Bacillati</taxon>
        <taxon>Bacillota</taxon>
        <taxon>Bacilli</taxon>
        <taxon>Bacillales</taxon>
        <taxon>Bacillaceae</taxon>
        <taxon>Lederbergia</taxon>
    </lineage>
</organism>
<evidence type="ECO:0000256" key="7">
    <source>
        <dbReference type="SAM" id="Phobius"/>
    </source>
</evidence>
<comment type="subcellular location">
    <subcellularLocation>
        <location evidence="1">Cell membrane</location>
        <topology evidence="1">Multi-pass membrane protein</topology>
    </subcellularLocation>
    <subcellularLocation>
        <location evidence="6">Membrane</location>
        <topology evidence="6">Multi-pass membrane protein</topology>
    </subcellularLocation>
</comment>
<evidence type="ECO:0000256" key="3">
    <source>
        <dbReference type="ARBA" id="ARBA00022692"/>
    </source>
</evidence>
<reference evidence="9 10" key="1">
    <citation type="submission" date="2021-03" db="EMBL/GenBank/DDBJ databases">
        <title>Antimicrobial resistance genes in bacteria isolated from Japanese honey, and their potential for conferring macrolide and lincosamide resistance in the American foulbrood pathogen Paenibacillus larvae.</title>
        <authorList>
            <person name="Okamoto M."/>
            <person name="Kumagai M."/>
            <person name="Kanamori H."/>
            <person name="Takamatsu D."/>
        </authorList>
    </citation>
    <scope>NUCLEOTIDE SEQUENCE [LARGE SCALE GENOMIC DNA]</scope>
    <source>
        <strain evidence="9 10">J8TS2</strain>
    </source>
</reference>
<keyword evidence="6" id="KW-0653">Protein transport</keyword>
<sequence length="612" mass="70050">MIQAILELFTTVEKAEAMLANPIIELIFMALFIIFILTLGIHLFLYMKLRKIRNHVKETNRLDMEPLRTFKEQFEKRQEVDPIKVETFVQERFSSWRLWNIPVVGLIKIVQMTVSVFILLGVLGTFIGLTISLGSIQTAEDQLVENVTGVLSGIDVAFYTSIVGMSFSLLMTLLVKLLNTEYMLTDIMLMVESQLEGYEQNGMGRLIQVSETINQSIINLQKTNQQSLQNMEKAFTGFQEYTTGLQQSARDLAAFNEGLSSNLQDFQELFQQMKMITEGFREGTTELNKNFTALFAYFKKADRRNERMATAFEQTYEKMKKTANVQIHTLAQYGESVGELKDFTGTLLDEQSKIRNSIDKTMQKSDELVRKMNAHNQEFKQIFGTDVTGKLAGITNHLGKLSQEFDQLGSSIVQLPNALEVINQTQNEYKHLLSDRFRELEDFNRTFSEHLKDHSTQSATFEQNLLKASRTYEQMGSKNNQVITEMNAVLSKMNQSFQQREHQLDVGVDLLKETLSNYVSNLEGTLGGKLEQVARNIGDSIELTTNTMRKELTEIRRGSEDIQQNSFRSIQQLLQELGQEIQTFNRQMNSINRYGQEAVHVNSGLGLSRNDY</sequence>
<evidence type="ECO:0000256" key="1">
    <source>
        <dbReference type="ARBA" id="ARBA00004651"/>
    </source>
</evidence>
<accession>A0ABQ4KKN6</accession>
<feature type="transmembrane region" description="Helical" evidence="7">
    <location>
        <begin position="26"/>
        <end position="47"/>
    </location>
</feature>
<dbReference type="InterPro" id="IPR002898">
    <property type="entry name" value="MotA_ExbB_proton_chnl"/>
</dbReference>
<keyword evidence="4 7" id="KW-1133">Transmembrane helix</keyword>
<evidence type="ECO:0000313" key="10">
    <source>
        <dbReference type="Proteomes" id="UP000679950"/>
    </source>
</evidence>
<evidence type="ECO:0000259" key="8">
    <source>
        <dbReference type="Pfam" id="PF01618"/>
    </source>
</evidence>
<feature type="domain" description="MotA/TolQ/ExbB proton channel" evidence="8">
    <location>
        <begin position="107"/>
        <end position="181"/>
    </location>
</feature>
<feature type="transmembrane region" description="Helical" evidence="7">
    <location>
        <begin position="156"/>
        <end position="178"/>
    </location>
</feature>
<name>A0ABQ4KKN6_9BACI</name>
<dbReference type="Proteomes" id="UP000679950">
    <property type="component" value="Unassembled WGS sequence"/>
</dbReference>
<comment type="caution">
    <text evidence="9">The sequence shown here is derived from an EMBL/GenBank/DDBJ whole genome shotgun (WGS) entry which is preliminary data.</text>
</comment>
<dbReference type="EMBL" id="BORB01000016">
    <property type="protein sequence ID" value="GIN57887.1"/>
    <property type="molecule type" value="Genomic_DNA"/>
</dbReference>
<keyword evidence="5 7" id="KW-0472">Membrane</keyword>
<keyword evidence="6" id="KW-0813">Transport</keyword>
<evidence type="ECO:0000256" key="5">
    <source>
        <dbReference type="ARBA" id="ARBA00023136"/>
    </source>
</evidence>
<evidence type="ECO:0000256" key="6">
    <source>
        <dbReference type="RuleBase" id="RU004057"/>
    </source>
</evidence>
<proteinExistence type="inferred from homology"/>
<keyword evidence="10" id="KW-1185">Reference proteome</keyword>
<gene>
    <name evidence="9" type="ORF">J8TS2_22060</name>
</gene>
<evidence type="ECO:0000256" key="4">
    <source>
        <dbReference type="ARBA" id="ARBA00022989"/>
    </source>
</evidence>
<keyword evidence="3 7" id="KW-0812">Transmembrane</keyword>
<protein>
    <recommendedName>
        <fullName evidence="8">MotA/TolQ/ExbB proton channel domain-containing protein</fullName>
    </recommendedName>
</protein>
<feature type="transmembrane region" description="Helical" evidence="7">
    <location>
        <begin position="116"/>
        <end position="136"/>
    </location>
</feature>